<protein>
    <submittedName>
        <fullName evidence="1">Uncharacterized protein</fullName>
    </submittedName>
</protein>
<sequence length="65" mass="7014">MRDAIETSLNCGFKTACANLLNGVADAGNFIYSDTGTLVFGDLKLNNFRDVLATISYVDLKDGLH</sequence>
<name>A0A8H4C8K2_COLGL</name>
<proteinExistence type="predicted"/>
<dbReference type="AlphaFoldDB" id="A0A8H4C8K2"/>
<dbReference type="RefSeq" id="XP_045258323.1">
    <property type="nucleotide sequence ID" value="XM_045415150.1"/>
</dbReference>
<dbReference type="Proteomes" id="UP000613401">
    <property type="component" value="Unassembled WGS sequence"/>
</dbReference>
<reference evidence="1" key="1">
    <citation type="journal article" date="2020" name="Phytopathology">
        <title>Genome sequence and comparative analysis of Colletotrichum gloeosporioides isolated from Liriodendron leaves.</title>
        <authorList>
            <person name="Fu F.F."/>
            <person name="Hao Z."/>
            <person name="Wang P."/>
            <person name="Lu Y."/>
            <person name="Xue L.J."/>
            <person name="Wei G."/>
            <person name="Tian Y."/>
            <person name="Baishi H."/>
            <person name="Xu H."/>
            <person name="Shi J."/>
            <person name="Cheng T."/>
            <person name="Wang G."/>
            <person name="Yi Y."/>
            <person name="Chen J."/>
        </authorList>
    </citation>
    <scope>NUCLEOTIDE SEQUENCE</scope>
    <source>
        <strain evidence="1">Lc1</strain>
    </source>
</reference>
<gene>
    <name evidence="1" type="ORF">GCG54_00015355</name>
</gene>
<dbReference type="GeneID" id="69022459"/>
<reference evidence="1" key="2">
    <citation type="submission" date="2020-03" db="EMBL/GenBank/DDBJ databases">
        <authorList>
            <person name="Fu F.-F."/>
            <person name="Chen J."/>
        </authorList>
    </citation>
    <scope>NUCLEOTIDE SEQUENCE</scope>
    <source>
        <strain evidence="1">Lc1</strain>
    </source>
</reference>
<dbReference type="EMBL" id="WVTB01000086">
    <property type="protein sequence ID" value="KAF3799163.1"/>
    <property type="molecule type" value="Genomic_DNA"/>
</dbReference>
<evidence type="ECO:0000313" key="1">
    <source>
        <dbReference type="EMBL" id="KAF3799163.1"/>
    </source>
</evidence>
<evidence type="ECO:0000313" key="2">
    <source>
        <dbReference type="Proteomes" id="UP000613401"/>
    </source>
</evidence>
<keyword evidence="2" id="KW-1185">Reference proteome</keyword>
<organism evidence="1 2">
    <name type="scientific">Colletotrichum gloeosporioides</name>
    <name type="common">Anthracnose fungus</name>
    <name type="synonym">Glomerella cingulata</name>
    <dbReference type="NCBI Taxonomy" id="474922"/>
    <lineage>
        <taxon>Eukaryota</taxon>
        <taxon>Fungi</taxon>
        <taxon>Dikarya</taxon>
        <taxon>Ascomycota</taxon>
        <taxon>Pezizomycotina</taxon>
        <taxon>Sordariomycetes</taxon>
        <taxon>Hypocreomycetidae</taxon>
        <taxon>Glomerellales</taxon>
        <taxon>Glomerellaceae</taxon>
        <taxon>Colletotrichum</taxon>
        <taxon>Colletotrichum gloeosporioides species complex</taxon>
    </lineage>
</organism>
<accession>A0A8H4C8K2</accession>
<comment type="caution">
    <text evidence="1">The sequence shown here is derived from an EMBL/GenBank/DDBJ whole genome shotgun (WGS) entry which is preliminary data.</text>
</comment>